<evidence type="ECO:0000259" key="2">
    <source>
        <dbReference type="Pfam" id="PF26514"/>
    </source>
</evidence>
<evidence type="ECO:0000313" key="3">
    <source>
        <dbReference type="EMBL" id="HHR92224.1"/>
    </source>
</evidence>
<dbReference type="AlphaFoldDB" id="A0A7C5UWD0"/>
<dbReference type="InterPro" id="IPR058486">
    <property type="entry name" value="DUF8173"/>
</dbReference>
<organism evidence="3">
    <name type="scientific">candidate division CPR3 bacterium</name>
    <dbReference type="NCBI Taxonomy" id="2268181"/>
    <lineage>
        <taxon>Bacteria</taxon>
        <taxon>Bacteria division CPR3</taxon>
    </lineage>
</organism>
<feature type="transmembrane region" description="Helical" evidence="1">
    <location>
        <begin position="234"/>
        <end position="258"/>
    </location>
</feature>
<feature type="transmembrane region" description="Helical" evidence="1">
    <location>
        <begin position="322"/>
        <end position="344"/>
    </location>
</feature>
<feature type="transmembrane region" description="Helical" evidence="1">
    <location>
        <begin position="264"/>
        <end position="287"/>
    </location>
</feature>
<gene>
    <name evidence="3" type="ORF">ENL96_01800</name>
</gene>
<keyword evidence="1" id="KW-1133">Transmembrane helix</keyword>
<comment type="caution">
    <text evidence="3">The sequence shown here is derived from an EMBL/GenBank/DDBJ whole genome shotgun (WGS) entry which is preliminary data.</text>
</comment>
<sequence>MKRSLKVFILIFAVFLSVVTLGFLTVAIGSSLGIDIRGSTTTVTKDQNRSLFLSNAAVDVRRDVYGDLFVLGGTVDVRGDVYENLIVAGGIVRVTGNVRQSIVVIGGRVEINGRVWQDVLASGGYVKLNGEVGDDVRISGRTVEILESRIGGDLLVSGDKVSIDGETKVYGQKGIVQKSQKLTLVQRLKRDLLKWFVGTVISIIGWLIVSVVILRVAPVKVKNVLDCFSSWRDVALSFIAGLFVYPIVAFALLLLFISRIGIPVAILMTILGLLLTFVGWIFPFWGLLYKFSPSKMKSYLLSGLISVFIVALIFRIPIIGIIIRAMLTIFGVGAMILAKIKVILAKKSFLDGTKTKIE</sequence>
<protein>
    <recommendedName>
        <fullName evidence="2">DUF8173 domain-containing protein</fullName>
    </recommendedName>
</protein>
<keyword evidence="1" id="KW-0472">Membrane</keyword>
<keyword evidence="1" id="KW-0812">Transmembrane</keyword>
<proteinExistence type="predicted"/>
<feature type="domain" description="DUF8173" evidence="2">
    <location>
        <begin position="194"/>
        <end position="337"/>
    </location>
</feature>
<accession>A0A7C5UWD0</accession>
<dbReference type="EMBL" id="DRVY01000051">
    <property type="protein sequence ID" value="HHR92224.1"/>
    <property type="molecule type" value="Genomic_DNA"/>
</dbReference>
<feature type="transmembrane region" description="Helical" evidence="1">
    <location>
        <begin position="299"/>
        <end position="316"/>
    </location>
</feature>
<name>A0A7C5UWD0_UNCC3</name>
<reference evidence="3" key="1">
    <citation type="journal article" date="2020" name="mSystems">
        <title>Genome- and Community-Level Interaction Insights into Carbon Utilization and Element Cycling Functions of Hydrothermarchaeota in Hydrothermal Sediment.</title>
        <authorList>
            <person name="Zhou Z."/>
            <person name="Liu Y."/>
            <person name="Xu W."/>
            <person name="Pan J."/>
            <person name="Luo Z.H."/>
            <person name="Li M."/>
        </authorList>
    </citation>
    <scope>NUCLEOTIDE SEQUENCE [LARGE SCALE GENOMIC DNA]</scope>
    <source>
        <strain evidence="3">SpSt-1042</strain>
    </source>
</reference>
<evidence type="ECO:0000256" key="1">
    <source>
        <dbReference type="SAM" id="Phobius"/>
    </source>
</evidence>
<feature type="transmembrane region" description="Helical" evidence="1">
    <location>
        <begin position="192"/>
        <end position="214"/>
    </location>
</feature>
<dbReference type="Pfam" id="PF26514">
    <property type="entry name" value="DUF8173"/>
    <property type="match status" value="1"/>
</dbReference>